<accession>A0AAV5M8S1</accession>
<evidence type="ECO:0008006" key="7">
    <source>
        <dbReference type="Google" id="ProtNLM"/>
    </source>
</evidence>
<feature type="domain" description="Reverse transcriptase" evidence="4">
    <location>
        <begin position="1071"/>
        <end position="1349"/>
    </location>
</feature>
<dbReference type="SUPFAM" id="SSF54928">
    <property type="entry name" value="RNA-binding domain, RBD"/>
    <property type="match status" value="1"/>
</dbReference>
<dbReference type="InterPro" id="IPR043502">
    <property type="entry name" value="DNA/RNA_pol_sf"/>
</dbReference>
<evidence type="ECO:0000259" key="3">
    <source>
        <dbReference type="PROSITE" id="PS50102"/>
    </source>
</evidence>
<feature type="compositionally biased region" description="Basic and acidic residues" evidence="2">
    <location>
        <begin position="491"/>
        <end position="503"/>
    </location>
</feature>
<feature type="compositionally biased region" description="Basic residues" evidence="2">
    <location>
        <begin position="584"/>
        <end position="595"/>
    </location>
</feature>
<evidence type="ECO:0000259" key="4">
    <source>
        <dbReference type="PROSITE" id="PS50878"/>
    </source>
</evidence>
<dbReference type="PROSITE" id="PS50878">
    <property type="entry name" value="RT_POL"/>
    <property type="match status" value="1"/>
</dbReference>
<dbReference type="Proteomes" id="UP001054252">
    <property type="component" value="Unassembled WGS sequence"/>
</dbReference>
<feature type="region of interest" description="Disordered" evidence="2">
    <location>
        <begin position="540"/>
        <end position="565"/>
    </location>
</feature>
<feature type="domain" description="RRM" evidence="3">
    <location>
        <begin position="61"/>
        <end position="138"/>
    </location>
</feature>
<feature type="region of interest" description="Disordered" evidence="2">
    <location>
        <begin position="667"/>
        <end position="686"/>
    </location>
</feature>
<evidence type="ECO:0000256" key="2">
    <source>
        <dbReference type="SAM" id="MobiDB-lite"/>
    </source>
</evidence>
<feature type="compositionally biased region" description="Basic and acidic residues" evidence="2">
    <location>
        <begin position="176"/>
        <end position="189"/>
    </location>
</feature>
<keyword evidence="6" id="KW-1185">Reference proteome</keyword>
<sequence length="1497" mass="172710">MFDLWNLLVLDTGLGLSREFNRHRGRSRQGGVDRAEQRAWYGKQREYMDRGYDVGMFKQATAFFFTNIPNDWSYSKMWAEFAKFGRVFAIYSPSRRRRNGRRFDFIRYLNVKDEKELERKLDQIRIRGHKIWVNIAKYPTEEVKERETRRIVTTNMVAAGKSYADVVKGKLGRAPQKAEHIQAEKRPKLDTQIAKSRSNNTPSYGNSAKPSRKVLYGRLFLLQTPSNGGQDYLNGMRGIKRASTGRCKLDFFENMANAWGKFICLDDSTSKRRRFDIAKFLISTSIMDLISVKRQIKVNGVFYNLKFTKEEMTNSLFSLRYDFMPNFKSDSSSKESWSEDSDDDEELGSKFSAENNENIDGEEEDVRGKWEQELNELDKLSTNTLSDKAKFEMKGMGEFEIVAERGGVNKWGRFDRITYNQLGEEESVEMVADSMEGLLEASDMGSGEEVGLCKLDSKSRTTMDSIENTKKYDLGQRLKPILKGLGPIHEEHEEGDKDMRAPLDSKSSTQVGEKGDLLGISRNEERMDHQQICSEIQAETPSEEAMVNERVSTSGEIDKKRRKRRAVSCRSMYQRAIMFGLTGQRRKGRSKSKKKAEKEGIPSFLPNMSNSVGGGSVGDSGIKNYNRMLNEQSSQRTIAKLWEFAKKIGVDAEDEEDAIKILEEMETRDRKEKAEGSSKEERKNKKDACGMSGGMLCLWNPKVLTMSRIIEGENFIGIEGIWGREATPVSIINVYSPCQLSGKRTLWEELKKLVSGRGGNWCIAGDFNAVRKTKERNGSRGISSEMREFDSFIREADLIDIPLVGRKFTWYQASGQYMSRIDRFLLSEGWLFKWGDTKQWGLRRTVSDHCPILLKFQQVDWGYRLKEKMKLTKEALRKWSRDSTLDIERKISNAAAEIDWIDRKGEQEQLTKEEIKKRREATITLWENMKRKESMIQQKSRKTWLAHGDANTKFFHKCVKGRWRRNEMSSIHINGVQLKEASRMKDELAGFFEEMFKEKQRVRPKLGGVCFKQISQEDNDFIIGPFSESEIKAAMWECDSSKASGPDGFNFRFIKCEWELIKDDVIRFLQEFHKNSKMVRGLNTSFIVLVPKSNNPQKIEEYRPISLIGVMYKILAKLLANRLKKVLHQVVGEQQTAFLSGRQLMDGVLIANEVIDKAKKKKRKTIMFKIDFEKAYDKVSWEFLEYMMQRMGFCDEWRKWIGECLRTSLVSVLVNGSPTRQFSVSKGLKQGDPLSPFLFLIIAEGLNGLVSNATQKGLLEGVEVGSRGLKLSHLQFADNTILFGEATEKNVLAMKGILRAFEIVSGLKVSFNKSQLMGICVQEEWLDRMAWLLCCKKGSMRFKYLGIPIEGNPRRIALWKPLLETFNKKLHTWKGRFLSLCGWITLINSVLSSLPVFWMSLYLVPRGEGAGVSFWWDEWGEGECLANKFPRLYTLSTGKNNNINQMGGWQNASWVWKLTWRRSLHSWEMQQESKLQRLIQEIKIERGKPDVWRWIHS</sequence>
<dbReference type="InterPro" id="IPR005135">
    <property type="entry name" value="Endo/exonuclease/phosphatase"/>
</dbReference>
<dbReference type="Gene3D" id="3.60.10.10">
    <property type="entry name" value="Endonuclease/exonuclease/phosphatase"/>
    <property type="match status" value="1"/>
</dbReference>
<feature type="region of interest" description="Disordered" evidence="2">
    <location>
        <begin position="491"/>
        <end position="512"/>
    </location>
</feature>
<dbReference type="GO" id="GO:0003723">
    <property type="term" value="F:RNA binding"/>
    <property type="evidence" value="ECO:0007669"/>
    <property type="project" value="UniProtKB-UniRule"/>
</dbReference>
<keyword evidence="1" id="KW-0694">RNA-binding</keyword>
<dbReference type="CDD" id="cd01650">
    <property type="entry name" value="RT_nLTR_like"/>
    <property type="match status" value="1"/>
</dbReference>
<feature type="region of interest" description="Disordered" evidence="2">
    <location>
        <begin position="583"/>
        <end position="615"/>
    </location>
</feature>
<dbReference type="Pfam" id="PF03372">
    <property type="entry name" value="Exo_endo_phos"/>
    <property type="match status" value="1"/>
</dbReference>
<dbReference type="InterPro" id="IPR012677">
    <property type="entry name" value="Nucleotide-bd_a/b_plait_sf"/>
</dbReference>
<dbReference type="InterPro" id="IPR035979">
    <property type="entry name" value="RBD_domain_sf"/>
</dbReference>
<dbReference type="InterPro" id="IPR036691">
    <property type="entry name" value="Endo/exonu/phosph_ase_sf"/>
</dbReference>
<dbReference type="GO" id="GO:0003824">
    <property type="term" value="F:catalytic activity"/>
    <property type="evidence" value="ECO:0007669"/>
    <property type="project" value="InterPro"/>
</dbReference>
<feature type="region of interest" description="Disordered" evidence="2">
    <location>
        <begin position="329"/>
        <end position="365"/>
    </location>
</feature>
<dbReference type="InterPro" id="IPR000504">
    <property type="entry name" value="RRM_dom"/>
</dbReference>
<proteinExistence type="predicted"/>
<evidence type="ECO:0000313" key="5">
    <source>
        <dbReference type="EMBL" id="GKV45281.1"/>
    </source>
</evidence>
<feature type="region of interest" description="Disordered" evidence="2">
    <location>
        <begin position="175"/>
        <end position="209"/>
    </location>
</feature>
<dbReference type="Pfam" id="PF00078">
    <property type="entry name" value="RVT_1"/>
    <property type="match status" value="1"/>
</dbReference>
<dbReference type="Gene3D" id="3.30.70.330">
    <property type="match status" value="1"/>
</dbReference>
<dbReference type="EMBL" id="BPVZ01000192">
    <property type="protein sequence ID" value="GKV45281.1"/>
    <property type="molecule type" value="Genomic_DNA"/>
</dbReference>
<protein>
    <recommendedName>
        <fullName evidence="7">Reverse transcriptase domain-containing protein</fullName>
    </recommendedName>
</protein>
<dbReference type="SUPFAM" id="SSF56219">
    <property type="entry name" value="DNase I-like"/>
    <property type="match status" value="1"/>
</dbReference>
<dbReference type="PANTHER" id="PTHR31635:SF196">
    <property type="entry name" value="REVERSE TRANSCRIPTASE DOMAIN-CONTAINING PROTEIN-RELATED"/>
    <property type="match status" value="1"/>
</dbReference>
<comment type="caution">
    <text evidence="5">The sequence shown here is derived from an EMBL/GenBank/DDBJ whole genome shotgun (WGS) entry which is preliminary data.</text>
</comment>
<dbReference type="InterPro" id="IPR000477">
    <property type="entry name" value="RT_dom"/>
</dbReference>
<organism evidence="5 6">
    <name type="scientific">Rubroshorea leprosula</name>
    <dbReference type="NCBI Taxonomy" id="152421"/>
    <lineage>
        <taxon>Eukaryota</taxon>
        <taxon>Viridiplantae</taxon>
        <taxon>Streptophyta</taxon>
        <taxon>Embryophyta</taxon>
        <taxon>Tracheophyta</taxon>
        <taxon>Spermatophyta</taxon>
        <taxon>Magnoliopsida</taxon>
        <taxon>eudicotyledons</taxon>
        <taxon>Gunneridae</taxon>
        <taxon>Pentapetalae</taxon>
        <taxon>rosids</taxon>
        <taxon>malvids</taxon>
        <taxon>Malvales</taxon>
        <taxon>Dipterocarpaceae</taxon>
        <taxon>Rubroshorea</taxon>
    </lineage>
</organism>
<reference evidence="5 6" key="1">
    <citation type="journal article" date="2021" name="Commun. Biol.">
        <title>The genome of Shorea leprosula (Dipterocarpaceae) highlights the ecological relevance of drought in aseasonal tropical rainforests.</title>
        <authorList>
            <person name="Ng K.K.S."/>
            <person name="Kobayashi M.J."/>
            <person name="Fawcett J.A."/>
            <person name="Hatakeyama M."/>
            <person name="Paape T."/>
            <person name="Ng C.H."/>
            <person name="Ang C.C."/>
            <person name="Tnah L.H."/>
            <person name="Lee C.T."/>
            <person name="Nishiyama T."/>
            <person name="Sese J."/>
            <person name="O'Brien M.J."/>
            <person name="Copetti D."/>
            <person name="Mohd Noor M.I."/>
            <person name="Ong R.C."/>
            <person name="Putra M."/>
            <person name="Sireger I.Z."/>
            <person name="Indrioko S."/>
            <person name="Kosugi Y."/>
            <person name="Izuno A."/>
            <person name="Isagi Y."/>
            <person name="Lee S.L."/>
            <person name="Shimizu K.K."/>
        </authorList>
    </citation>
    <scope>NUCLEOTIDE SEQUENCE [LARGE SCALE GENOMIC DNA]</scope>
    <source>
        <strain evidence="5">214</strain>
    </source>
</reference>
<gene>
    <name evidence="5" type="ORF">SLEP1_g52387</name>
</gene>
<dbReference type="PANTHER" id="PTHR31635">
    <property type="entry name" value="REVERSE TRANSCRIPTASE DOMAIN-CONTAINING PROTEIN-RELATED"/>
    <property type="match status" value="1"/>
</dbReference>
<dbReference type="PROSITE" id="PS50102">
    <property type="entry name" value="RRM"/>
    <property type="match status" value="1"/>
</dbReference>
<name>A0AAV5M8S1_9ROSI</name>
<evidence type="ECO:0000256" key="1">
    <source>
        <dbReference type="PROSITE-ProRule" id="PRU00176"/>
    </source>
</evidence>
<feature type="compositionally biased region" description="Polar residues" evidence="2">
    <location>
        <begin position="193"/>
        <end position="209"/>
    </location>
</feature>
<dbReference type="SUPFAM" id="SSF56672">
    <property type="entry name" value="DNA/RNA polymerases"/>
    <property type="match status" value="1"/>
</dbReference>
<evidence type="ECO:0000313" key="6">
    <source>
        <dbReference type="Proteomes" id="UP001054252"/>
    </source>
</evidence>